<organism evidence="1 2">
    <name type="scientific">Catellatospora citrea</name>
    <dbReference type="NCBI Taxonomy" id="53366"/>
    <lineage>
        <taxon>Bacteria</taxon>
        <taxon>Bacillati</taxon>
        <taxon>Actinomycetota</taxon>
        <taxon>Actinomycetes</taxon>
        <taxon>Micromonosporales</taxon>
        <taxon>Micromonosporaceae</taxon>
        <taxon>Catellatospora</taxon>
    </lineage>
</organism>
<dbReference type="EMBL" id="BONH01000029">
    <property type="protein sequence ID" value="GIG00598.1"/>
    <property type="molecule type" value="Genomic_DNA"/>
</dbReference>
<proteinExistence type="predicted"/>
<reference evidence="1 2" key="1">
    <citation type="submission" date="2021-01" db="EMBL/GenBank/DDBJ databases">
        <title>Whole genome shotgun sequence of Catellatospora citrea NBRC 14495.</title>
        <authorList>
            <person name="Komaki H."/>
            <person name="Tamura T."/>
        </authorList>
    </citation>
    <scope>NUCLEOTIDE SEQUENCE [LARGE SCALE GENOMIC DNA]</scope>
    <source>
        <strain evidence="1 2">NBRC 14495</strain>
    </source>
</reference>
<accession>A0A8J3KIK6</accession>
<dbReference type="RefSeq" id="WP_147432705.1">
    <property type="nucleotide sequence ID" value="NZ_BONH01000029.1"/>
</dbReference>
<protein>
    <submittedName>
        <fullName evidence="1">Uncharacterized protein</fullName>
    </submittedName>
</protein>
<sequence length="64" mass="6874">MTVPQDARRPYATDTPQPACANCGRRMTLQQVQGYNCAGSPVSYRAYRCGCAVACTATRPTTDA</sequence>
<evidence type="ECO:0000313" key="1">
    <source>
        <dbReference type="EMBL" id="GIG00598.1"/>
    </source>
</evidence>
<comment type="caution">
    <text evidence="1">The sequence shown here is derived from an EMBL/GenBank/DDBJ whole genome shotgun (WGS) entry which is preliminary data.</text>
</comment>
<gene>
    <name evidence="1" type="ORF">Cci01nite_56910</name>
</gene>
<dbReference type="AlphaFoldDB" id="A0A8J3KIK6"/>
<keyword evidence="2" id="KW-1185">Reference proteome</keyword>
<evidence type="ECO:0000313" key="2">
    <source>
        <dbReference type="Proteomes" id="UP000659904"/>
    </source>
</evidence>
<dbReference type="Proteomes" id="UP000659904">
    <property type="component" value="Unassembled WGS sequence"/>
</dbReference>
<name>A0A8J3KIK6_9ACTN</name>